<feature type="transmembrane region" description="Helical" evidence="10">
    <location>
        <begin position="231"/>
        <end position="249"/>
    </location>
</feature>
<dbReference type="PANTHER" id="PTHR28259">
    <property type="entry name" value="FLUORIDE EXPORT PROTEIN 1-RELATED"/>
    <property type="match status" value="1"/>
</dbReference>
<evidence type="ECO:0000256" key="4">
    <source>
        <dbReference type="ARBA" id="ARBA00022692"/>
    </source>
</evidence>
<comment type="catalytic activity">
    <reaction evidence="8">
        <text>fluoride(in) = fluoride(out)</text>
        <dbReference type="Rhea" id="RHEA:76159"/>
        <dbReference type="ChEBI" id="CHEBI:17051"/>
    </reaction>
    <physiologicalReaction direction="left-to-right" evidence="8">
        <dbReference type="Rhea" id="RHEA:76160"/>
    </physiologicalReaction>
</comment>
<name>A0A9P4M371_9PEZI</name>
<dbReference type="OrthoDB" id="409792at2759"/>
<gene>
    <name evidence="11" type="ORF">NA57DRAFT_67829</name>
</gene>
<evidence type="ECO:0000256" key="5">
    <source>
        <dbReference type="ARBA" id="ARBA00022989"/>
    </source>
</evidence>
<comment type="similarity">
    <text evidence="7">Belongs to the fluoride channel Fluc/FEX (TC 1.A.43) family.</text>
</comment>
<evidence type="ECO:0000256" key="9">
    <source>
        <dbReference type="SAM" id="MobiDB-lite"/>
    </source>
</evidence>
<dbReference type="AlphaFoldDB" id="A0A9P4M371"/>
<feature type="transmembrane region" description="Helical" evidence="10">
    <location>
        <begin position="127"/>
        <end position="147"/>
    </location>
</feature>
<keyword evidence="12" id="KW-1185">Reference proteome</keyword>
<dbReference type="InterPro" id="IPR003691">
    <property type="entry name" value="FluC"/>
</dbReference>
<evidence type="ECO:0000256" key="6">
    <source>
        <dbReference type="ARBA" id="ARBA00023136"/>
    </source>
</evidence>
<evidence type="ECO:0000313" key="11">
    <source>
        <dbReference type="EMBL" id="KAF2095395.1"/>
    </source>
</evidence>
<dbReference type="Proteomes" id="UP000799772">
    <property type="component" value="Unassembled WGS sequence"/>
</dbReference>
<feature type="transmembrane region" description="Helical" evidence="10">
    <location>
        <begin position="352"/>
        <end position="372"/>
    </location>
</feature>
<comment type="subcellular location">
    <subcellularLocation>
        <location evidence="2">Cell membrane</location>
        <topology evidence="2">Multi-pass membrane protein</topology>
    </subcellularLocation>
</comment>
<feature type="compositionally biased region" description="Polar residues" evidence="9">
    <location>
        <begin position="1"/>
        <end position="38"/>
    </location>
</feature>
<feature type="region of interest" description="Disordered" evidence="9">
    <location>
        <begin position="184"/>
        <end position="216"/>
    </location>
</feature>
<comment type="function">
    <text evidence="1">Fluoride channel required for the rapid expulsion of cytoplasmic fluoride.</text>
</comment>
<dbReference type="PANTHER" id="PTHR28259:SF1">
    <property type="entry name" value="FLUORIDE EXPORT PROTEIN 1-RELATED"/>
    <property type="match status" value="1"/>
</dbReference>
<accession>A0A9P4M371</accession>
<evidence type="ECO:0000256" key="2">
    <source>
        <dbReference type="ARBA" id="ARBA00004651"/>
    </source>
</evidence>
<proteinExistence type="inferred from homology"/>
<reference evidence="11" key="1">
    <citation type="journal article" date="2020" name="Stud. Mycol.">
        <title>101 Dothideomycetes genomes: a test case for predicting lifestyles and emergence of pathogens.</title>
        <authorList>
            <person name="Haridas S."/>
            <person name="Albert R."/>
            <person name="Binder M."/>
            <person name="Bloem J."/>
            <person name="Labutti K."/>
            <person name="Salamov A."/>
            <person name="Andreopoulos B."/>
            <person name="Baker S."/>
            <person name="Barry K."/>
            <person name="Bills G."/>
            <person name="Bluhm B."/>
            <person name="Cannon C."/>
            <person name="Castanera R."/>
            <person name="Culley D."/>
            <person name="Daum C."/>
            <person name="Ezra D."/>
            <person name="Gonzalez J."/>
            <person name="Henrissat B."/>
            <person name="Kuo A."/>
            <person name="Liang C."/>
            <person name="Lipzen A."/>
            <person name="Lutzoni F."/>
            <person name="Magnuson J."/>
            <person name="Mondo S."/>
            <person name="Nolan M."/>
            <person name="Ohm R."/>
            <person name="Pangilinan J."/>
            <person name="Park H.-J."/>
            <person name="Ramirez L."/>
            <person name="Alfaro M."/>
            <person name="Sun H."/>
            <person name="Tritt A."/>
            <person name="Yoshinaga Y."/>
            <person name="Zwiers L.-H."/>
            <person name="Turgeon B."/>
            <person name="Goodwin S."/>
            <person name="Spatafora J."/>
            <person name="Crous P."/>
            <person name="Grigoriev I."/>
        </authorList>
    </citation>
    <scope>NUCLEOTIDE SEQUENCE</scope>
    <source>
        <strain evidence="11">CBS 133067</strain>
    </source>
</reference>
<protein>
    <submittedName>
        <fullName evidence="11">Chromosome condensation protein</fullName>
    </submittedName>
</protein>
<comment type="caution">
    <text evidence="11">The sequence shown here is derived from an EMBL/GenBank/DDBJ whole genome shotgun (WGS) entry which is preliminary data.</text>
</comment>
<dbReference type="Pfam" id="PF02537">
    <property type="entry name" value="CRCB"/>
    <property type="match status" value="2"/>
</dbReference>
<evidence type="ECO:0000256" key="8">
    <source>
        <dbReference type="ARBA" id="ARBA00035585"/>
    </source>
</evidence>
<feature type="transmembrane region" description="Helical" evidence="10">
    <location>
        <begin position="444"/>
        <end position="466"/>
    </location>
</feature>
<evidence type="ECO:0000256" key="10">
    <source>
        <dbReference type="SAM" id="Phobius"/>
    </source>
</evidence>
<keyword evidence="3" id="KW-1003">Cell membrane</keyword>
<keyword evidence="6 10" id="KW-0472">Membrane</keyword>
<feature type="compositionally biased region" description="Polar residues" evidence="9">
    <location>
        <begin position="52"/>
        <end position="64"/>
    </location>
</feature>
<feature type="transmembrane region" description="Helical" evidence="10">
    <location>
        <begin position="153"/>
        <end position="173"/>
    </location>
</feature>
<feature type="compositionally biased region" description="Basic residues" evidence="9">
    <location>
        <begin position="39"/>
        <end position="48"/>
    </location>
</feature>
<evidence type="ECO:0000256" key="1">
    <source>
        <dbReference type="ARBA" id="ARBA00002598"/>
    </source>
</evidence>
<feature type="transmembrane region" description="Helical" evidence="10">
    <location>
        <begin position="319"/>
        <end position="340"/>
    </location>
</feature>
<feature type="compositionally biased region" description="Basic and acidic residues" evidence="9">
    <location>
        <begin position="95"/>
        <end position="104"/>
    </location>
</feature>
<dbReference type="EMBL" id="ML978131">
    <property type="protein sequence ID" value="KAF2095395.1"/>
    <property type="molecule type" value="Genomic_DNA"/>
</dbReference>
<feature type="region of interest" description="Disordered" evidence="9">
    <location>
        <begin position="95"/>
        <end position="114"/>
    </location>
</feature>
<sequence>MAADQQDGTPQSLQPHTPLSEAITEQDSLSGDVDQSVSHPRRPSHLPHRLSSAHSHSTAGRSSMSDYANIDELAAPPPVENPYERRWYRHESIEDRRSPDPEYRRKSKEKKSRLPFSKLRSMNMYNVSNLIFFSILGTLARLGLQALTTYPNAPVIMSEVWANVGGSFILGFLQEDKAIFSNRRSEAIPGPTPNESETSDTENAAQTPPTDNEKKSAELDLLQVKKTLPPYIGLTVGFCGSFTSFSALIRDAFLALSNDLLPANPGAPSRHTGYSAAAVTAVLIAETGLSLAALSSGAHFALACAPILSRFPNTGFRRLLNPLMLLLGPGCWLGAVLLAIWPVQNVWRGEVVFALVFAPIGCLMRFALALTLNGISSMFPFGTFAANVFGSWVLAMCFDLQRSSSGQAVVSCQVLQGVEDGFSGCLTTVSTWVAELKGLRRRHAYTYGAASLGVSFAGFLIIVGSLRWTMGFDTPLCKV</sequence>
<evidence type="ECO:0000256" key="7">
    <source>
        <dbReference type="ARBA" id="ARBA00035120"/>
    </source>
</evidence>
<evidence type="ECO:0000256" key="3">
    <source>
        <dbReference type="ARBA" id="ARBA00022475"/>
    </source>
</evidence>
<feature type="compositionally biased region" description="Polar residues" evidence="9">
    <location>
        <begin position="193"/>
        <end position="210"/>
    </location>
</feature>
<organism evidence="11 12">
    <name type="scientific">Rhizodiscina lignyota</name>
    <dbReference type="NCBI Taxonomy" id="1504668"/>
    <lineage>
        <taxon>Eukaryota</taxon>
        <taxon>Fungi</taxon>
        <taxon>Dikarya</taxon>
        <taxon>Ascomycota</taxon>
        <taxon>Pezizomycotina</taxon>
        <taxon>Dothideomycetes</taxon>
        <taxon>Pleosporomycetidae</taxon>
        <taxon>Aulographales</taxon>
        <taxon>Rhizodiscinaceae</taxon>
        <taxon>Rhizodiscina</taxon>
    </lineage>
</organism>
<dbReference type="GO" id="GO:1903425">
    <property type="term" value="F:fluoride transmembrane transporter activity"/>
    <property type="evidence" value="ECO:0007669"/>
    <property type="project" value="TreeGrafter"/>
</dbReference>
<keyword evidence="5 10" id="KW-1133">Transmembrane helix</keyword>
<keyword evidence="4 10" id="KW-0812">Transmembrane</keyword>
<evidence type="ECO:0000313" key="12">
    <source>
        <dbReference type="Proteomes" id="UP000799772"/>
    </source>
</evidence>
<dbReference type="GO" id="GO:0005886">
    <property type="term" value="C:plasma membrane"/>
    <property type="evidence" value="ECO:0007669"/>
    <property type="project" value="UniProtKB-SubCell"/>
</dbReference>
<feature type="region of interest" description="Disordered" evidence="9">
    <location>
        <begin position="1"/>
        <end position="64"/>
    </location>
</feature>